<name>A0A8T0ISK0_CERPU</name>
<protein>
    <submittedName>
        <fullName evidence="2">Uncharacterized protein</fullName>
    </submittedName>
</protein>
<comment type="caution">
    <text evidence="2">The sequence shown here is derived from an EMBL/GenBank/DDBJ whole genome shotgun (WGS) entry which is preliminary data.</text>
</comment>
<dbReference type="EMBL" id="CM026422">
    <property type="protein sequence ID" value="KAG0586077.1"/>
    <property type="molecule type" value="Genomic_DNA"/>
</dbReference>
<reference evidence="2" key="1">
    <citation type="submission" date="2020-06" db="EMBL/GenBank/DDBJ databases">
        <title>WGS assembly of Ceratodon purpureus strain R40.</title>
        <authorList>
            <person name="Carey S.B."/>
            <person name="Jenkins J."/>
            <person name="Shu S."/>
            <person name="Lovell J.T."/>
            <person name="Sreedasyam A."/>
            <person name="Maumus F."/>
            <person name="Tiley G.P."/>
            <person name="Fernandez-Pozo N."/>
            <person name="Barry K."/>
            <person name="Chen C."/>
            <person name="Wang M."/>
            <person name="Lipzen A."/>
            <person name="Daum C."/>
            <person name="Saski C.A."/>
            <person name="Payton A.C."/>
            <person name="Mcbreen J.C."/>
            <person name="Conrad R.E."/>
            <person name="Kollar L.M."/>
            <person name="Olsson S."/>
            <person name="Huttunen S."/>
            <person name="Landis J.B."/>
            <person name="Wickett N.J."/>
            <person name="Johnson M.G."/>
            <person name="Rensing S.A."/>
            <person name="Grimwood J."/>
            <person name="Schmutz J."/>
            <person name="Mcdaniel S.F."/>
        </authorList>
    </citation>
    <scope>NUCLEOTIDE SEQUENCE</scope>
    <source>
        <strain evidence="2">R40</strain>
    </source>
</reference>
<keyword evidence="3" id="KW-1185">Reference proteome</keyword>
<evidence type="ECO:0000313" key="3">
    <source>
        <dbReference type="Proteomes" id="UP000822688"/>
    </source>
</evidence>
<accession>A0A8T0ISK0</accession>
<gene>
    <name evidence="2" type="ORF">KC19_2G062100</name>
</gene>
<proteinExistence type="predicted"/>
<feature type="region of interest" description="Disordered" evidence="1">
    <location>
        <begin position="36"/>
        <end position="55"/>
    </location>
</feature>
<dbReference type="AlphaFoldDB" id="A0A8T0ISK0"/>
<dbReference type="Proteomes" id="UP000822688">
    <property type="component" value="Chromosome 2"/>
</dbReference>
<sequence>MAESDVIASAAAPTDEIGEDMETLFLSCEAPTQALENSGPVTTAEGGVVGSMKSAEEERRARGLHLFQLRRECTSEEEYETARTKSTITEVACTPSESVDDAQELLRKNQLHFQDLVDMLVDDIHPHST</sequence>
<organism evidence="2 3">
    <name type="scientific">Ceratodon purpureus</name>
    <name type="common">Fire moss</name>
    <name type="synonym">Dicranum purpureum</name>
    <dbReference type="NCBI Taxonomy" id="3225"/>
    <lineage>
        <taxon>Eukaryota</taxon>
        <taxon>Viridiplantae</taxon>
        <taxon>Streptophyta</taxon>
        <taxon>Embryophyta</taxon>
        <taxon>Bryophyta</taxon>
        <taxon>Bryophytina</taxon>
        <taxon>Bryopsida</taxon>
        <taxon>Dicranidae</taxon>
        <taxon>Pseudoditrichales</taxon>
        <taxon>Ditrichaceae</taxon>
        <taxon>Ceratodon</taxon>
    </lineage>
</organism>
<evidence type="ECO:0000313" key="2">
    <source>
        <dbReference type="EMBL" id="KAG0586077.1"/>
    </source>
</evidence>
<evidence type="ECO:0000256" key="1">
    <source>
        <dbReference type="SAM" id="MobiDB-lite"/>
    </source>
</evidence>